<keyword evidence="2" id="KW-1185">Reference proteome</keyword>
<dbReference type="EMBL" id="PCQL01000003">
    <property type="protein sequence ID" value="PRC22030.1"/>
    <property type="molecule type" value="Genomic_DNA"/>
</dbReference>
<gene>
    <name evidence="1" type="ORF">CQZ99_04330</name>
</gene>
<organism evidence="1 2">
    <name type="scientific">Pseudomonas poae</name>
    <dbReference type="NCBI Taxonomy" id="200451"/>
    <lineage>
        <taxon>Bacteria</taxon>
        <taxon>Pseudomonadati</taxon>
        <taxon>Pseudomonadota</taxon>
        <taxon>Gammaproteobacteria</taxon>
        <taxon>Pseudomonadales</taxon>
        <taxon>Pseudomonadaceae</taxon>
        <taxon>Pseudomonas</taxon>
    </lineage>
</organism>
<proteinExistence type="predicted"/>
<comment type="caution">
    <text evidence="1">The sequence shown here is derived from an EMBL/GenBank/DDBJ whole genome shotgun (WGS) entry which is preliminary data.</text>
</comment>
<reference evidence="1 2" key="1">
    <citation type="submission" date="2017-09" db="EMBL/GenBank/DDBJ databases">
        <title>Genomic, metabolic, and phenotypic characteristics of bacterial isolates from the natural microbiome of the model nematode Caenorhabditis elegans.</title>
        <authorList>
            <person name="Zimmermann J."/>
            <person name="Obeng N."/>
            <person name="Yang W."/>
            <person name="Obeng O."/>
            <person name="Kissoyan K."/>
            <person name="Pees B."/>
            <person name="Dirksen P."/>
            <person name="Hoppner M."/>
            <person name="Franke A."/>
            <person name="Rosenstiel P."/>
            <person name="Leippe M."/>
            <person name="Dierking K."/>
            <person name="Kaleta C."/>
            <person name="Schulenburg H."/>
        </authorList>
    </citation>
    <scope>NUCLEOTIDE SEQUENCE [LARGE SCALE GENOMIC DNA]</scope>
    <source>
        <strain evidence="1 2">MYb117</strain>
    </source>
</reference>
<protein>
    <submittedName>
        <fullName evidence="1">Uncharacterized protein</fullName>
    </submittedName>
</protein>
<name>A0A2S9EYE2_9PSED</name>
<sequence>MAISENDWKKCKGLRKIALERFHLGVLSDVKLVSDNEVLSPVNRYRTLCRLVMLRDKDIVRIFDSFSCSGALSSLAMMVAYDLLTDTELVVLSEDARDAISYAVRQPYKINWVNEPESEP</sequence>
<evidence type="ECO:0000313" key="1">
    <source>
        <dbReference type="EMBL" id="PRC22030.1"/>
    </source>
</evidence>
<evidence type="ECO:0000313" key="2">
    <source>
        <dbReference type="Proteomes" id="UP000238045"/>
    </source>
</evidence>
<dbReference type="RefSeq" id="WP_105695529.1">
    <property type="nucleotide sequence ID" value="NZ_CP159260.1"/>
</dbReference>
<dbReference type="Proteomes" id="UP000238045">
    <property type="component" value="Unassembled WGS sequence"/>
</dbReference>
<accession>A0A2S9EYE2</accession>
<dbReference type="AlphaFoldDB" id="A0A2S9EYE2"/>